<evidence type="ECO:0000313" key="2">
    <source>
        <dbReference type="Proteomes" id="UP000179251"/>
    </source>
</evidence>
<gene>
    <name evidence="1" type="ORF">A2834_00350</name>
</gene>
<dbReference type="EMBL" id="MFHD01000024">
    <property type="protein sequence ID" value="OGF61920.1"/>
    <property type="molecule type" value="Genomic_DNA"/>
</dbReference>
<proteinExistence type="predicted"/>
<dbReference type="Proteomes" id="UP000179251">
    <property type="component" value="Unassembled WGS sequence"/>
</dbReference>
<dbReference type="Pfam" id="PF14076">
    <property type="entry name" value="DUF4258"/>
    <property type="match status" value="1"/>
</dbReference>
<sequence>MDYELTRHAKERMTERRISEKLLESAILHPNKLLYDEKDKIMFKKLYAGDKRLLIVVAERAKNNLKIITIIDTSKPEEYL</sequence>
<organism evidence="1 2">
    <name type="scientific">Candidatus Giovannonibacteria bacterium RIFCSPHIGHO2_01_FULL_45_23</name>
    <dbReference type="NCBI Taxonomy" id="1798325"/>
    <lineage>
        <taxon>Bacteria</taxon>
        <taxon>Candidatus Giovannoniibacteriota</taxon>
    </lineage>
</organism>
<evidence type="ECO:0000313" key="1">
    <source>
        <dbReference type="EMBL" id="OGF61920.1"/>
    </source>
</evidence>
<dbReference type="STRING" id="1798325.A2834_00350"/>
<accession>A0A1F5VF02</accession>
<dbReference type="AlphaFoldDB" id="A0A1F5VF02"/>
<evidence type="ECO:0008006" key="3">
    <source>
        <dbReference type="Google" id="ProtNLM"/>
    </source>
</evidence>
<dbReference type="InterPro" id="IPR025354">
    <property type="entry name" value="DUF4258"/>
</dbReference>
<reference evidence="1 2" key="1">
    <citation type="journal article" date="2016" name="Nat. Commun.">
        <title>Thousands of microbial genomes shed light on interconnected biogeochemical processes in an aquifer system.</title>
        <authorList>
            <person name="Anantharaman K."/>
            <person name="Brown C.T."/>
            <person name="Hug L.A."/>
            <person name="Sharon I."/>
            <person name="Castelle C.J."/>
            <person name="Probst A.J."/>
            <person name="Thomas B.C."/>
            <person name="Singh A."/>
            <person name="Wilkins M.J."/>
            <person name="Karaoz U."/>
            <person name="Brodie E.L."/>
            <person name="Williams K.H."/>
            <person name="Hubbard S.S."/>
            <person name="Banfield J.F."/>
        </authorList>
    </citation>
    <scope>NUCLEOTIDE SEQUENCE [LARGE SCALE GENOMIC DNA]</scope>
</reference>
<comment type="caution">
    <text evidence="1">The sequence shown here is derived from an EMBL/GenBank/DDBJ whole genome shotgun (WGS) entry which is preliminary data.</text>
</comment>
<name>A0A1F5VF02_9BACT</name>
<protein>
    <recommendedName>
        <fullName evidence="3">DUF4258 domain-containing protein</fullName>
    </recommendedName>
</protein>